<keyword evidence="2 5" id="KW-0690">Ribosome biogenesis</keyword>
<dbReference type="PATRIC" id="fig|706587.4.peg.1718"/>
<accession>I4C3R9</accession>
<dbReference type="STRING" id="706587.Desti_1498"/>
<evidence type="ECO:0000313" key="8">
    <source>
        <dbReference type="Proteomes" id="UP000006055"/>
    </source>
</evidence>
<dbReference type="InterPro" id="IPR012337">
    <property type="entry name" value="RNaseH-like_sf"/>
</dbReference>
<dbReference type="HOGENOM" id="CLU_098240_2_0_7"/>
<reference evidence="8" key="1">
    <citation type="submission" date="2012-06" db="EMBL/GenBank/DDBJ databases">
        <title>Complete sequence of chromosome of Desulfomonile tiedjei DSM 6799.</title>
        <authorList>
            <person name="Lucas S."/>
            <person name="Copeland A."/>
            <person name="Lapidus A."/>
            <person name="Glavina del Rio T."/>
            <person name="Dalin E."/>
            <person name="Tice H."/>
            <person name="Bruce D."/>
            <person name="Goodwin L."/>
            <person name="Pitluck S."/>
            <person name="Peters L."/>
            <person name="Ovchinnikova G."/>
            <person name="Zeytun A."/>
            <person name="Lu M."/>
            <person name="Kyrpides N."/>
            <person name="Mavromatis K."/>
            <person name="Ivanova N."/>
            <person name="Brettin T."/>
            <person name="Detter J.C."/>
            <person name="Han C."/>
            <person name="Larimer F."/>
            <person name="Land M."/>
            <person name="Hauser L."/>
            <person name="Markowitz V."/>
            <person name="Cheng J.-F."/>
            <person name="Hugenholtz P."/>
            <person name="Woyke T."/>
            <person name="Wu D."/>
            <person name="Spring S."/>
            <person name="Schroeder M."/>
            <person name="Brambilla E."/>
            <person name="Klenk H.-P."/>
            <person name="Eisen J.A."/>
        </authorList>
    </citation>
    <scope>NUCLEOTIDE SEQUENCE [LARGE SCALE GENOMIC DNA]</scope>
    <source>
        <strain evidence="8">ATCC 49306 / DSM 6799 / DCB-1</strain>
    </source>
</reference>
<keyword evidence="1 5" id="KW-0963">Cytoplasm</keyword>
<dbReference type="RefSeq" id="WP_014809358.1">
    <property type="nucleotide sequence ID" value="NC_018025.1"/>
</dbReference>
<evidence type="ECO:0000256" key="2">
    <source>
        <dbReference type="ARBA" id="ARBA00022517"/>
    </source>
</evidence>
<dbReference type="GO" id="GO:0016788">
    <property type="term" value="F:hydrolase activity, acting on ester bonds"/>
    <property type="evidence" value="ECO:0007669"/>
    <property type="project" value="UniProtKB-UniRule"/>
</dbReference>
<evidence type="ECO:0000259" key="6">
    <source>
        <dbReference type="SMART" id="SM00732"/>
    </source>
</evidence>
<dbReference type="Proteomes" id="UP000006055">
    <property type="component" value="Chromosome"/>
</dbReference>
<comment type="similarity">
    <text evidence="5">Belongs to the YqgF HJR family.</text>
</comment>
<dbReference type="EMBL" id="CP003360">
    <property type="protein sequence ID" value="AFM24210.1"/>
    <property type="molecule type" value="Genomic_DNA"/>
</dbReference>
<evidence type="ECO:0000256" key="4">
    <source>
        <dbReference type="ARBA" id="ARBA00022801"/>
    </source>
</evidence>
<dbReference type="OrthoDB" id="9796140at2"/>
<evidence type="ECO:0000256" key="5">
    <source>
        <dbReference type="HAMAP-Rule" id="MF_00651"/>
    </source>
</evidence>
<comment type="function">
    <text evidence="5">Could be a nuclease involved in processing of the 5'-end of pre-16S rRNA.</text>
</comment>
<dbReference type="HAMAP" id="MF_00651">
    <property type="entry name" value="Nuclease_YqgF"/>
    <property type="match status" value="1"/>
</dbReference>
<dbReference type="KEGG" id="dti:Desti_1498"/>
<evidence type="ECO:0000313" key="7">
    <source>
        <dbReference type="EMBL" id="AFM24210.1"/>
    </source>
</evidence>
<dbReference type="GO" id="GO:0000967">
    <property type="term" value="P:rRNA 5'-end processing"/>
    <property type="evidence" value="ECO:0007669"/>
    <property type="project" value="UniProtKB-UniRule"/>
</dbReference>
<dbReference type="eggNOG" id="COG0816">
    <property type="taxonomic scope" value="Bacteria"/>
</dbReference>
<dbReference type="Pfam" id="PF03652">
    <property type="entry name" value="RuvX"/>
    <property type="match status" value="1"/>
</dbReference>
<dbReference type="Gene3D" id="3.30.420.140">
    <property type="entry name" value="YqgF/RNase H-like domain"/>
    <property type="match status" value="1"/>
</dbReference>
<dbReference type="EC" id="3.1.-.-" evidence="5"/>
<dbReference type="InterPro" id="IPR005227">
    <property type="entry name" value="YqgF"/>
</dbReference>
<sequence length="143" mass="15898">MRILGLDIGSKRIGVALSDELGYTAQGVETVTYTDPESAADRIQGIAESRNVTEIVIGIPYNMNGTEGPQVRNVRDFIERLRKRINVPIHEWDERLTTFAAERVLLEADISRAKRRKVVDKLAAVLILQGFLDSQTFKGSTGV</sequence>
<proteinExistence type="inferred from homology"/>
<keyword evidence="8" id="KW-1185">Reference proteome</keyword>
<dbReference type="GO" id="GO:0004518">
    <property type="term" value="F:nuclease activity"/>
    <property type="evidence" value="ECO:0007669"/>
    <property type="project" value="UniProtKB-KW"/>
</dbReference>
<protein>
    <recommendedName>
        <fullName evidence="5">Putative pre-16S rRNA nuclease</fullName>
        <ecNumber evidence="5">3.1.-.-</ecNumber>
    </recommendedName>
</protein>
<dbReference type="SMART" id="SM00732">
    <property type="entry name" value="YqgFc"/>
    <property type="match status" value="1"/>
</dbReference>
<dbReference type="PANTHER" id="PTHR33317">
    <property type="entry name" value="POLYNUCLEOTIDYL TRANSFERASE, RIBONUCLEASE H-LIKE SUPERFAMILY PROTEIN"/>
    <property type="match status" value="1"/>
</dbReference>
<organism evidence="7 8">
    <name type="scientific">Desulfomonile tiedjei (strain ATCC 49306 / DSM 6799 / DCB-1)</name>
    <dbReference type="NCBI Taxonomy" id="706587"/>
    <lineage>
        <taxon>Bacteria</taxon>
        <taxon>Pseudomonadati</taxon>
        <taxon>Thermodesulfobacteriota</taxon>
        <taxon>Desulfomonilia</taxon>
        <taxon>Desulfomonilales</taxon>
        <taxon>Desulfomonilaceae</taxon>
        <taxon>Desulfomonile</taxon>
    </lineage>
</organism>
<keyword evidence="3 5" id="KW-0540">Nuclease</keyword>
<gene>
    <name evidence="7" type="ordered locus">Desti_1498</name>
</gene>
<dbReference type="CDD" id="cd16964">
    <property type="entry name" value="YqgF"/>
    <property type="match status" value="1"/>
</dbReference>
<feature type="domain" description="YqgF/RNase H-like" evidence="6">
    <location>
        <begin position="1"/>
        <end position="101"/>
    </location>
</feature>
<evidence type="ECO:0000256" key="1">
    <source>
        <dbReference type="ARBA" id="ARBA00022490"/>
    </source>
</evidence>
<dbReference type="AlphaFoldDB" id="I4C3R9"/>
<keyword evidence="4 5" id="KW-0378">Hydrolase</keyword>
<dbReference type="InterPro" id="IPR037027">
    <property type="entry name" value="YqgF/RNaseH-like_dom_sf"/>
</dbReference>
<evidence type="ECO:0000256" key="3">
    <source>
        <dbReference type="ARBA" id="ARBA00022722"/>
    </source>
</evidence>
<dbReference type="GO" id="GO:0005829">
    <property type="term" value="C:cytosol"/>
    <property type="evidence" value="ECO:0007669"/>
    <property type="project" value="TreeGrafter"/>
</dbReference>
<dbReference type="InterPro" id="IPR006641">
    <property type="entry name" value="YqgF/RNaseH-like_dom"/>
</dbReference>
<dbReference type="SUPFAM" id="SSF53098">
    <property type="entry name" value="Ribonuclease H-like"/>
    <property type="match status" value="1"/>
</dbReference>
<dbReference type="PANTHER" id="PTHR33317:SF4">
    <property type="entry name" value="POLYNUCLEOTIDYL TRANSFERASE, RIBONUCLEASE H-LIKE SUPERFAMILY PROTEIN"/>
    <property type="match status" value="1"/>
</dbReference>
<dbReference type="NCBIfam" id="TIGR00250">
    <property type="entry name" value="RNAse_H_YqgF"/>
    <property type="match status" value="1"/>
</dbReference>
<name>I4C3R9_DESTA</name>
<comment type="subcellular location">
    <subcellularLocation>
        <location evidence="5">Cytoplasm</location>
    </subcellularLocation>
</comment>